<keyword evidence="2" id="KW-0472">Membrane</keyword>
<keyword evidence="4" id="KW-1185">Reference proteome</keyword>
<feature type="coiled-coil region" evidence="1">
    <location>
        <begin position="35"/>
        <end position="62"/>
    </location>
</feature>
<keyword evidence="2" id="KW-1133">Transmembrane helix</keyword>
<dbReference type="STRING" id="349095.SAMN05660299_00052"/>
<evidence type="ECO:0000256" key="2">
    <source>
        <dbReference type="SAM" id="Phobius"/>
    </source>
</evidence>
<sequence length="148" mass="16547">MIELTSLTSLAFLSKVLIVWTIVILAFVIVVVRHIKKITTDITVLQQENETLRIRLKKMEKNEEAKPEVLKETVKVPEDSSIKQEPAAFNVKPITVHDETAALTPEIVAAITAAITACGYPPSAIRSIKPKRQRTSNWIMAARMIGMR</sequence>
<evidence type="ECO:0008006" key="5">
    <source>
        <dbReference type="Google" id="ProtNLM"/>
    </source>
</evidence>
<evidence type="ECO:0000313" key="3">
    <source>
        <dbReference type="EMBL" id="SDM04053.1"/>
    </source>
</evidence>
<feature type="transmembrane region" description="Helical" evidence="2">
    <location>
        <begin position="12"/>
        <end position="32"/>
    </location>
</feature>
<accession>A0A1G9PZG7</accession>
<evidence type="ECO:0000256" key="1">
    <source>
        <dbReference type="SAM" id="Coils"/>
    </source>
</evidence>
<keyword evidence="2" id="KW-0812">Transmembrane</keyword>
<name>A0A1G9PZG7_9FIRM</name>
<reference evidence="3 4" key="1">
    <citation type="submission" date="2016-10" db="EMBL/GenBank/DDBJ databases">
        <authorList>
            <person name="de Groot N.N."/>
        </authorList>
    </citation>
    <scope>NUCLEOTIDE SEQUENCE [LARGE SCALE GENOMIC DNA]</scope>
    <source>
        <strain evidence="3 4">DSM 16981</strain>
    </source>
</reference>
<proteinExistence type="predicted"/>
<gene>
    <name evidence="3" type="ORF">SAMN05660299_00052</name>
</gene>
<dbReference type="AlphaFoldDB" id="A0A1G9PZG7"/>
<dbReference type="RefSeq" id="WP_091647158.1">
    <property type="nucleotide sequence ID" value="NZ_FNHQ01000001.1"/>
</dbReference>
<dbReference type="OrthoDB" id="1625751at2"/>
<dbReference type="EMBL" id="FNHQ01000001">
    <property type="protein sequence ID" value="SDM04053.1"/>
    <property type="molecule type" value="Genomic_DNA"/>
</dbReference>
<dbReference type="Proteomes" id="UP000199309">
    <property type="component" value="Unassembled WGS sequence"/>
</dbReference>
<evidence type="ECO:0000313" key="4">
    <source>
        <dbReference type="Proteomes" id="UP000199309"/>
    </source>
</evidence>
<keyword evidence="1" id="KW-0175">Coiled coil</keyword>
<protein>
    <recommendedName>
        <fullName evidence="5">Oxaloacetate decarboxylase, gamma chain</fullName>
    </recommendedName>
</protein>
<organism evidence="3 4">
    <name type="scientific">Megasphaera paucivorans</name>
    <dbReference type="NCBI Taxonomy" id="349095"/>
    <lineage>
        <taxon>Bacteria</taxon>
        <taxon>Bacillati</taxon>
        <taxon>Bacillota</taxon>
        <taxon>Negativicutes</taxon>
        <taxon>Veillonellales</taxon>
        <taxon>Veillonellaceae</taxon>
        <taxon>Megasphaera</taxon>
    </lineage>
</organism>